<evidence type="ECO:0000313" key="3">
    <source>
        <dbReference type="Proteomes" id="UP000297693"/>
    </source>
</evidence>
<keyword evidence="1" id="KW-0812">Transmembrane</keyword>
<dbReference type="AlphaFoldDB" id="A0A4R9JXC5"/>
<dbReference type="RefSeq" id="WP_135623866.1">
    <property type="nucleotide sequence ID" value="NZ_RQGD01000034.1"/>
</dbReference>
<protein>
    <submittedName>
        <fullName evidence="2">Uncharacterized protein</fullName>
    </submittedName>
</protein>
<dbReference type="NCBIfam" id="NF047433">
    <property type="entry name" value="Lepto_7_Nterm"/>
    <property type="match status" value="1"/>
</dbReference>
<gene>
    <name evidence="2" type="ORF">EHQ58_10560</name>
</gene>
<comment type="caution">
    <text evidence="2">The sequence shown here is derived from an EMBL/GenBank/DDBJ whole genome shotgun (WGS) entry which is preliminary data.</text>
</comment>
<sequence>MKSKYKSFVLYSTMLVCFLVLSPAFSETILLKNGQILSGKILDQNLKDIVLQEEDGTKKSIPSYLIRKITFKTKKEVEEELVKEKLKKAKTNLEKNSDVTPIIIEKPDVEIIPSRTRILLYSAILPGLGQYKEGRRRASYYWFGSLAALTVASAALYEDAASKRRTYEKTSMEFGNNTFIFSNLGILNSSNQDVYNLLESRNISNDRKAMLSAANLVNSASSLFLAFYLANLLDAYLFYPTDKQSISIKVIPELMPMTFSQAPIIQTNSVSRIPYIQVQWEYRF</sequence>
<organism evidence="2 3">
    <name type="scientific">Leptospira ognonensis</name>
    <dbReference type="NCBI Taxonomy" id="2484945"/>
    <lineage>
        <taxon>Bacteria</taxon>
        <taxon>Pseudomonadati</taxon>
        <taxon>Spirochaetota</taxon>
        <taxon>Spirochaetia</taxon>
        <taxon>Leptospirales</taxon>
        <taxon>Leptospiraceae</taxon>
        <taxon>Leptospira</taxon>
    </lineage>
</organism>
<feature type="transmembrane region" description="Helical" evidence="1">
    <location>
        <begin position="140"/>
        <end position="157"/>
    </location>
</feature>
<reference evidence="2" key="1">
    <citation type="journal article" date="2019" name="PLoS Negl. Trop. Dis.">
        <title>Revisiting the worldwide diversity of Leptospira species in the environment.</title>
        <authorList>
            <person name="Vincent A.T."/>
            <person name="Schiettekatte O."/>
            <person name="Bourhy P."/>
            <person name="Veyrier F.J."/>
            <person name="Picardeau M."/>
        </authorList>
    </citation>
    <scope>NUCLEOTIDE SEQUENCE [LARGE SCALE GENOMIC DNA]</scope>
    <source>
        <strain evidence="2">201702476</strain>
    </source>
</reference>
<evidence type="ECO:0000256" key="1">
    <source>
        <dbReference type="SAM" id="Phobius"/>
    </source>
</evidence>
<keyword evidence="1" id="KW-1133">Transmembrane helix</keyword>
<dbReference type="OrthoDB" id="345956at2"/>
<name>A0A4R9JXC5_9LEPT</name>
<proteinExistence type="predicted"/>
<dbReference type="Proteomes" id="UP000297693">
    <property type="component" value="Unassembled WGS sequence"/>
</dbReference>
<feature type="transmembrane region" description="Helical" evidence="1">
    <location>
        <begin position="209"/>
        <end position="230"/>
    </location>
</feature>
<keyword evidence="1" id="KW-0472">Membrane</keyword>
<dbReference type="EMBL" id="RQGD01000034">
    <property type="protein sequence ID" value="TGL57847.1"/>
    <property type="molecule type" value="Genomic_DNA"/>
</dbReference>
<accession>A0A4R9JXC5</accession>
<evidence type="ECO:0000313" key="2">
    <source>
        <dbReference type="EMBL" id="TGL57847.1"/>
    </source>
</evidence>
<keyword evidence="3" id="KW-1185">Reference proteome</keyword>